<feature type="region of interest" description="Disordered" evidence="1">
    <location>
        <begin position="1"/>
        <end position="79"/>
    </location>
</feature>
<proteinExistence type="predicted"/>
<comment type="caution">
    <text evidence="2">The sequence shown here is derived from an EMBL/GenBank/DDBJ whole genome shotgun (WGS) entry which is preliminary data.</text>
</comment>
<organism evidence="2 3">
    <name type="scientific">Streptomyces hebeiensis</name>
    <dbReference type="NCBI Taxonomy" id="229486"/>
    <lineage>
        <taxon>Bacteria</taxon>
        <taxon>Bacillati</taxon>
        <taxon>Actinomycetota</taxon>
        <taxon>Actinomycetes</taxon>
        <taxon>Kitasatosporales</taxon>
        <taxon>Streptomycetaceae</taxon>
        <taxon>Streptomyces</taxon>
    </lineage>
</organism>
<evidence type="ECO:0000256" key="1">
    <source>
        <dbReference type="SAM" id="MobiDB-lite"/>
    </source>
</evidence>
<protein>
    <submittedName>
        <fullName evidence="2">Uncharacterized protein</fullName>
    </submittedName>
</protein>
<dbReference type="EMBL" id="BAAAKV010000066">
    <property type="protein sequence ID" value="GAA1192251.1"/>
    <property type="molecule type" value="Genomic_DNA"/>
</dbReference>
<feature type="compositionally biased region" description="Basic and acidic residues" evidence="1">
    <location>
        <begin position="16"/>
        <end position="27"/>
    </location>
</feature>
<keyword evidence="3" id="KW-1185">Reference proteome</keyword>
<reference evidence="2 3" key="1">
    <citation type="journal article" date="2019" name="Int. J. Syst. Evol. Microbiol.">
        <title>The Global Catalogue of Microorganisms (GCM) 10K type strain sequencing project: providing services to taxonomists for standard genome sequencing and annotation.</title>
        <authorList>
            <consortium name="The Broad Institute Genomics Platform"/>
            <consortium name="The Broad Institute Genome Sequencing Center for Infectious Disease"/>
            <person name="Wu L."/>
            <person name="Ma J."/>
        </authorList>
    </citation>
    <scope>NUCLEOTIDE SEQUENCE [LARGE SCALE GENOMIC DNA]</scope>
    <source>
        <strain evidence="2 3">JCM 12696</strain>
    </source>
</reference>
<evidence type="ECO:0000313" key="3">
    <source>
        <dbReference type="Proteomes" id="UP001501371"/>
    </source>
</evidence>
<dbReference type="Proteomes" id="UP001501371">
    <property type="component" value="Unassembled WGS sequence"/>
</dbReference>
<gene>
    <name evidence="2" type="ORF">GCM10009654_57010</name>
</gene>
<sequence>MRLPKPPRLPGTNGRPPEHGPEFRFAEPETWPEPAVTTRTVTANYGAARAPKPHRPGPGRPPGTRNRRRAPRYDVGKTVRREKTLIALKRLKD</sequence>
<name>A0ABN1V3U1_9ACTN</name>
<accession>A0ABN1V3U1</accession>
<evidence type="ECO:0000313" key="2">
    <source>
        <dbReference type="EMBL" id="GAA1192251.1"/>
    </source>
</evidence>